<sequence length="367" mass="41558">MSMGCHPVIVFDNGYKKRVNRPMANNNTTKKTWLKRIAIALGTLLLILSALTSLGLWQMNRFVHTPADQSGKQQIIIIKPGKSLKGISRLLAHKKIITQDILFRLLVRHRKMATKIQAGEYGLSASMTPEQILTILVKGQVMLHHITIPEGLNLEETAKLVERAGFGTRKDFLDLARDPGFAEQLKVRAATLEGYLFPETYFFRKDTPQKKIIQQMVQRFNVVYTPQWKQRTLDLGFSAHEIVTLASIIEKETGNSSERPIIASVFHNRLKRGMRLDSDPTVIYGIPDFNGNITRKDLQTITPYNTYKIKGLPAGPIANPGKFSLGAALFPAKTDFLYFVSKKDTTHKFSKTIQEHNKAVRRYQLGR</sequence>
<dbReference type="EMBL" id="CP001087">
    <property type="protein sequence ID" value="ACN16376.1"/>
    <property type="molecule type" value="Genomic_DNA"/>
</dbReference>
<evidence type="ECO:0000256" key="2">
    <source>
        <dbReference type="ARBA" id="ARBA00022692"/>
    </source>
</evidence>
<keyword evidence="3 7" id="KW-1133">Transmembrane helix</keyword>
<dbReference type="KEGG" id="dat:HRM2_33010"/>
<dbReference type="NCBIfam" id="TIGR00247">
    <property type="entry name" value="endolytic transglycosylase MltG"/>
    <property type="match status" value="1"/>
</dbReference>
<dbReference type="GO" id="GO:0071555">
    <property type="term" value="P:cell wall organization"/>
    <property type="evidence" value="ECO:0007669"/>
    <property type="project" value="UniProtKB-KW"/>
</dbReference>
<dbReference type="GO" id="GO:0008932">
    <property type="term" value="F:lytic endotransglycosylase activity"/>
    <property type="evidence" value="ECO:0007669"/>
    <property type="project" value="UniProtKB-UniRule"/>
</dbReference>
<dbReference type="PANTHER" id="PTHR30518:SF2">
    <property type="entry name" value="ENDOLYTIC MUREIN TRANSGLYCOSYLASE"/>
    <property type="match status" value="1"/>
</dbReference>
<keyword evidence="5 7" id="KW-0456">Lyase</keyword>
<evidence type="ECO:0000256" key="4">
    <source>
        <dbReference type="ARBA" id="ARBA00023136"/>
    </source>
</evidence>
<dbReference type="STRING" id="177437.HRM2_33010"/>
<evidence type="ECO:0000256" key="6">
    <source>
        <dbReference type="ARBA" id="ARBA00023316"/>
    </source>
</evidence>
<feature type="transmembrane region" description="Helical" evidence="7">
    <location>
        <begin position="37"/>
        <end position="57"/>
    </location>
</feature>
<feature type="site" description="Important for catalytic activity" evidence="7">
    <location>
        <position position="252"/>
    </location>
</feature>
<gene>
    <name evidence="7" type="primary">mltG</name>
    <name evidence="8" type="ordered locus">HRM2_33010</name>
</gene>
<dbReference type="GO" id="GO:0005886">
    <property type="term" value="C:plasma membrane"/>
    <property type="evidence" value="ECO:0007669"/>
    <property type="project" value="UniProtKB-SubCell"/>
</dbReference>
<evidence type="ECO:0000256" key="5">
    <source>
        <dbReference type="ARBA" id="ARBA00023239"/>
    </source>
</evidence>
<dbReference type="CDD" id="cd08010">
    <property type="entry name" value="MltG_like"/>
    <property type="match status" value="1"/>
</dbReference>
<keyword evidence="7" id="KW-0997">Cell inner membrane</keyword>
<dbReference type="EC" id="4.2.2.29" evidence="7"/>
<comment type="subcellular location">
    <subcellularLocation>
        <location evidence="7">Cell inner membrane</location>
        <topology evidence="7">Single-pass membrane protein</topology>
    </subcellularLocation>
</comment>
<accession>C0QLS2</accession>
<organism evidence="8 9">
    <name type="scientific">Desulforapulum autotrophicum (strain ATCC 43914 / DSM 3382 / VKM B-1955 / HRM2)</name>
    <name type="common">Desulfobacterium autotrophicum</name>
    <dbReference type="NCBI Taxonomy" id="177437"/>
    <lineage>
        <taxon>Bacteria</taxon>
        <taxon>Pseudomonadati</taxon>
        <taxon>Thermodesulfobacteriota</taxon>
        <taxon>Desulfobacteria</taxon>
        <taxon>Desulfobacterales</taxon>
        <taxon>Desulfobacteraceae</taxon>
        <taxon>Desulforapulum</taxon>
    </lineage>
</organism>
<dbReference type="Gene3D" id="3.30.1490.480">
    <property type="entry name" value="Endolytic murein transglycosylase"/>
    <property type="match status" value="1"/>
</dbReference>
<dbReference type="PANTHER" id="PTHR30518">
    <property type="entry name" value="ENDOLYTIC MUREIN TRANSGLYCOSYLASE"/>
    <property type="match status" value="1"/>
</dbReference>
<evidence type="ECO:0000313" key="8">
    <source>
        <dbReference type="EMBL" id="ACN16376.1"/>
    </source>
</evidence>
<reference evidence="8 9" key="1">
    <citation type="journal article" date="2009" name="Environ. Microbiol.">
        <title>Genome sequence of Desulfobacterium autotrophicum HRM2, a marine sulfate reducer oxidizing organic carbon completely to carbon dioxide.</title>
        <authorList>
            <person name="Strittmatter A.W."/>
            <person name="Liesegang H."/>
            <person name="Rabus R."/>
            <person name="Decker I."/>
            <person name="Amann J."/>
            <person name="Andres S."/>
            <person name="Henne A."/>
            <person name="Fricke W.F."/>
            <person name="Martinez-Arias R."/>
            <person name="Bartels D."/>
            <person name="Goesmann A."/>
            <person name="Krause L."/>
            <person name="Puehler A."/>
            <person name="Klenk H.P."/>
            <person name="Richter M."/>
            <person name="Schuler M."/>
            <person name="Gloeckner F.O."/>
            <person name="Meyerdierks A."/>
            <person name="Gottschalk G."/>
            <person name="Amann R."/>
        </authorList>
    </citation>
    <scope>NUCLEOTIDE SEQUENCE [LARGE SCALE GENOMIC DNA]</scope>
    <source>
        <strain evidence="9">ATCC 43914 / DSM 3382 / HRM2</strain>
    </source>
</reference>
<keyword evidence="2 7" id="KW-0812">Transmembrane</keyword>
<dbReference type="AlphaFoldDB" id="C0QLS2"/>
<evidence type="ECO:0000256" key="7">
    <source>
        <dbReference type="HAMAP-Rule" id="MF_02065"/>
    </source>
</evidence>
<protein>
    <recommendedName>
        <fullName evidence="7">Endolytic murein transglycosylase</fullName>
        <ecNumber evidence="7">4.2.2.29</ecNumber>
    </recommendedName>
    <alternativeName>
        <fullName evidence="7">Peptidoglycan lytic transglycosylase</fullName>
    </alternativeName>
    <alternativeName>
        <fullName evidence="7">Peptidoglycan polymerization terminase</fullName>
    </alternativeName>
</protein>
<comment type="function">
    <text evidence="7">Functions as a peptidoglycan terminase that cleaves nascent peptidoglycan strands endolytically to terminate their elongation.</text>
</comment>
<dbReference type="Pfam" id="PF02618">
    <property type="entry name" value="YceG"/>
    <property type="match status" value="1"/>
</dbReference>
<keyword evidence="6 7" id="KW-0961">Cell wall biogenesis/degradation</keyword>
<evidence type="ECO:0000313" key="9">
    <source>
        <dbReference type="Proteomes" id="UP000000442"/>
    </source>
</evidence>
<comment type="catalytic activity">
    <reaction evidence="7">
        <text>a peptidoglycan chain = a peptidoglycan chain with N-acetyl-1,6-anhydromuramyl-[peptide] at the reducing end + a peptidoglycan chain with N-acetylglucosamine at the non-reducing end.</text>
        <dbReference type="EC" id="4.2.2.29"/>
    </reaction>
</comment>
<dbReference type="HAMAP" id="MF_02065">
    <property type="entry name" value="MltG"/>
    <property type="match status" value="1"/>
</dbReference>
<dbReference type="Gene3D" id="3.30.160.60">
    <property type="entry name" value="Classic Zinc Finger"/>
    <property type="match status" value="1"/>
</dbReference>
<keyword evidence="4 7" id="KW-0472">Membrane</keyword>
<dbReference type="HOGENOM" id="CLU_025574_2_0_7"/>
<dbReference type="eggNOG" id="COG1559">
    <property type="taxonomic scope" value="Bacteria"/>
</dbReference>
<evidence type="ECO:0000256" key="1">
    <source>
        <dbReference type="ARBA" id="ARBA00022475"/>
    </source>
</evidence>
<dbReference type="Proteomes" id="UP000000442">
    <property type="component" value="Chromosome"/>
</dbReference>
<dbReference type="RefSeq" id="WP_015905138.1">
    <property type="nucleotide sequence ID" value="NC_012108.1"/>
</dbReference>
<proteinExistence type="inferred from homology"/>
<keyword evidence="1 7" id="KW-1003">Cell membrane</keyword>
<comment type="similarity">
    <text evidence="7">Belongs to the transglycosylase MltG family.</text>
</comment>
<dbReference type="GO" id="GO:0009252">
    <property type="term" value="P:peptidoglycan biosynthetic process"/>
    <property type="evidence" value="ECO:0007669"/>
    <property type="project" value="UniProtKB-UniRule"/>
</dbReference>
<name>C0QLS2_DESAH</name>
<keyword evidence="9" id="KW-1185">Reference proteome</keyword>
<evidence type="ECO:0000256" key="3">
    <source>
        <dbReference type="ARBA" id="ARBA00022989"/>
    </source>
</evidence>
<dbReference type="InterPro" id="IPR003770">
    <property type="entry name" value="MLTG-like"/>
</dbReference>